<dbReference type="EMBL" id="CM047900">
    <property type="protein sequence ID" value="KAJ0098468.1"/>
    <property type="molecule type" value="Genomic_DNA"/>
</dbReference>
<gene>
    <name evidence="1" type="ORF">Patl1_21384</name>
</gene>
<keyword evidence="2" id="KW-1185">Reference proteome</keyword>
<comment type="caution">
    <text evidence="1">The sequence shown here is derived from an EMBL/GenBank/DDBJ whole genome shotgun (WGS) entry which is preliminary data.</text>
</comment>
<reference evidence="2" key="1">
    <citation type="journal article" date="2023" name="G3 (Bethesda)">
        <title>Genome assembly and association tests identify interacting loci associated with vigor, precocity, and sex in interspecific pistachio rootstocks.</title>
        <authorList>
            <person name="Palmer W."/>
            <person name="Jacygrad E."/>
            <person name="Sagayaradj S."/>
            <person name="Cavanaugh K."/>
            <person name="Han R."/>
            <person name="Bertier L."/>
            <person name="Beede B."/>
            <person name="Kafkas S."/>
            <person name="Golino D."/>
            <person name="Preece J."/>
            <person name="Michelmore R."/>
        </authorList>
    </citation>
    <scope>NUCLEOTIDE SEQUENCE [LARGE SCALE GENOMIC DNA]</scope>
</reference>
<dbReference type="Proteomes" id="UP001164250">
    <property type="component" value="Chromosome 4"/>
</dbReference>
<protein>
    <submittedName>
        <fullName evidence="1">Uncharacterized protein</fullName>
    </submittedName>
</protein>
<evidence type="ECO:0000313" key="1">
    <source>
        <dbReference type="EMBL" id="KAJ0098468.1"/>
    </source>
</evidence>
<organism evidence="1 2">
    <name type="scientific">Pistacia atlantica</name>
    <dbReference type="NCBI Taxonomy" id="434234"/>
    <lineage>
        <taxon>Eukaryota</taxon>
        <taxon>Viridiplantae</taxon>
        <taxon>Streptophyta</taxon>
        <taxon>Embryophyta</taxon>
        <taxon>Tracheophyta</taxon>
        <taxon>Spermatophyta</taxon>
        <taxon>Magnoliopsida</taxon>
        <taxon>eudicotyledons</taxon>
        <taxon>Gunneridae</taxon>
        <taxon>Pentapetalae</taxon>
        <taxon>rosids</taxon>
        <taxon>malvids</taxon>
        <taxon>Sapindales</taxon>
        <taxon>Anacardiaceae</taxon>
        <taxon>Pistacia</taxon>
    </lineage>
</organism>
<sequence>MANEDANVLPKSYPMVGADGPLSYTKNSQIQRGVVDGANELCTGFVKEVVEAYFGQFKIDMESFLNARAEELVPGGLLIILRSTLPNGVHFSNTFKGKLYDLLGSCLNDMAKMGLISEEKVDSFNFPIYYPSPEEFEAVIQRNGKFTIEKTSLFIIPMKDIALSIQFGVSQVRAVYEGVIQQHFGNELADQVFNYFNTKFEENIFTILEEKCDNRVELFHGTQAKVSSIAVISISTNDWKKAKILVS</sequence>
<evidence type="ECO:0000313" key="2">
    <source>
        <dbReference type="Proteomes" id="UP001164250"/>
    </source>
</evidence>
<proteinExistence type="predicted"/>
<accession>A0ACC1BHZ4</accession>
<name>A0ACC1BHZ4_9ROSI</name>